<proteinExistence type="predicted"/>
<dbReference type="AlphaFoldDB" id="A0A0J7M6W3"/>
<evidence type="ECO:0000313" key="3">
    <source>
        <dbReference type="Proteomes" id="UP000036102"/>
    </source>
</evidence>
<dbReference type="PANTHER" id="PTHR45763">
    <property type="entry name" value="HYDROLASE, ALPHA/BETA FOLD FAMILY PROTEIN, EXPRESSED-RELATED"/>
    <property type="match status" value="1"/>
</dbReference>
<dbReference type="InterPro" id="IPR000073">
    <property type="entry name" value="AB_hydrolase_1"/>
</dbReference>
<dbReference type="SUPFAM" id="SSF53474">
    <property type="entry name" value="alpha/beta-Hydrolases"/>
    <property type="match status" value="1"/>
</dbReference>
<dbReference type="EMBL" id="LFBU01000001">
    <property type="protein sequence ID" value="KMQ76650.1"/>
    <property type="molecule type" value="Genomic_DNA"/>
</dbReference>
<dbReference type="PATRIC" id="fig|1658765.3.peg.2888"/>
<reference evidence="2 3" key="1">
    <citation type="submission" date="2015-06" db="EMBL/GenBank/DDBJ databases">
        <title>Marinobacter subterrani, a genetically tractable neutrophilic iron-oxidizing strain isolated from the Soudan Iron Mine.</title>
        <authorList>
            <person name="Bonis B.M."/>
            <person name="Gralnick J.A."/>
        </authorList>
    </citation>
    <scope>NUCLEOTIDE SEQUENCE [LARGE SCALE GENOMIC DNA]</scope>
    <source>
        <strain evidence="2 3">JG233</strain>
    </source>
</reference>
<dbReference type="Gene3D" id="3.40.50.1820">
    <property type="entry name" value="alpha/beta hydrolase"/>
    <property type="match status" value="1"/>
</dbReference>
<dbReference type="PANTHER" id="PTHR45763:SF46">
    <property type="entry name" value="AB HYDROLASE-1 DOMAIN-CONTAINING PROTEIN"/>
    <property type="match status" value="1"/>
</dbReference>
<protein>
    <submittedName>
        <fullName evidence="2">Pimeloyl-ACP methyl ester carboxylesterase</fullName>
    </submittedName>
</protein>
<organism evidence="2 3">
    <name type="scientific">Marinobacter subterrani</name>
    <dbReference type="NCBI Taxonomy" id="1658765"/>
    <lineage>
        <taxon>Bacteria</taxon>
        <taxon>Pseudomonadati</taxon>
        <taxon>Pseudomonadota</taxon>
        <taxon>Gammaproteobacteria</taxon>
        <taxon>Pseudomonadales</taxon>
        <taxon>Marinobacteraceae</taxon>
        <taxon>Marinobacter</taxon>
    </lineage>
</organism>
<evidence type="ECO:0000259" key="1">
    <source>
        <dbReference type="Pfam" id="PF00561"/>
    </source>
</evidence>
<accession>A0A0J7M6W3</accession>
<keyword evidence="3" id="KW-1185">Reference proteome</keyword>
<dbReference type="Pfam" id="PF00561">
    <property type="entry name" value="Abhydrolase_1"/>
    <property type="match status" value="1"/>
</dbReference>
<dbReference type="RefSeq" id="WP_048496588.1">
    <property type="nucleotide sequence ID" value="NZ_LFBU01000001.1"/>
</dbReference>
<gene>
    <name evidence="2" type="ORF">Msub_12864</name>
</gene>
<evidence type="ECO:0000313" key="2">
    <source>
        <dbReference type="EMBL" id="KMQ76650.1"/>
    </source>
</evidence>
<dbReference type="STRING" id="1658765.Msub_12864"/>
<dbReference type="InterPro" id="IPR029058">
    <property type="entry name" value="AB_hydrolase_fold"/>
</dbReference>
<name>A0A0J7M6W3_9GAMM</name>
<feature type="domain" description="AB hydrolase-1" evidence="1">
    <location>
        <begin position="33"/>
        <end position="280"/>
    </location>
</feature>
<sequence>MTYSPSPSHDLCTLVLEDGRRLAYSDYGAPSGYPVIFAHGMPGSRLEGRFFDEQARAAGFRILALDRPGIGASNYQPDRRLLDYSDDVGQFADQLELASFVHMGWSSGGSRTLACAYSLGDRISQAVVLSGYTHFAELPDSHTLLLKTRWPGPVLAELSTPLFRAVVDVVVWISRRRPGIYLRKARSMVSEQDRQLLEDETLRHYFREDQIACLDSGGRAIATDLLTEMTDWGFRLAQVPVPTLIYQGQQDPFVPERFAHHMAEHITGADLNLLPESGHLYPLDPGFQAGLFHRLQDILGLEAPNGTRTRANEANPV</sequence>
<comment type="caution">
    <text evidence="2">The sequence shown here is derived from an EMBL/GenBank/DDBJ whole genome shotgun (WGS) entry which is preliminary data.</text>
</comment>
<dbReference type="OrthoDB" id="9779853at2"/>
<dbReference type="Proteomes" id="UP000036102">
    <property type="component" value="Unassembled WGS sequence"/>
</dbReference>